<sequence length="57" mass="6326">MVNDYVSSVLKWLLLFLQLVFLIQNADSASIVKYLPVLMARSSLSSKPGLFSLSCCD</sequence>
<organism evidence="2">
    <name type="scientific">Brassica napus</name>
    <name type="common">Rape</name>
    <dbReference type="NCBI Taxonomy" id="3708"/>
    <lineage>
        <taxon>Eukaryota</taxon>
        <taxon>Viridiplantae</taxon>
        <taxon>Streptophyta</taxon>
        <taxon>Embryophyta</taxon>
        <taxon>Tracheophyta</taxon>
        <taxon>Spermatophyta</taxon>
        <taxon>Magnoliopsida</taxon>
        <taxon>eudicotyledons</taxon>
        <taxon>Gunneridae</taxon>
        <taxon>Pentapetalae</taxon>
        <taxon>rosids</taxon>
        <taxon>malvids</taxon>
        <taxon>Brassicales</taxon>
        <taxon>Brassicaceae</taxon>
        <taxon>Brassiceae</taxon>
        <taxon>Brassica</taxon>
    </lineage>
</organism>
<dbReference type="AlphaFoldDB" id="A0A816QRA5"/>
<evidence type="ECO:0000313" key="2">
    <source>
        <dbReference type="EMBL" id="CAF2064575.1"/>
    </source>
</evidence>
<protein>
    <submittedName>
        <fullName evidence="2">(rape) hypothetical protein</fullName>
    </submittedName>
</protein>
<reference evidence="2" key="1">
    <citation type="submission" date="2021-01" db="EMBL/GenBank/DDBJ databases">
        <authorList>
            <consortium name="Genoscope - CEA"/>
            <person name="William W."/>
        </authorList>
    </citation>
    <scope>NUCLEOTIDE SEQUENCE</scope>
</reference>
<name>A0A816QRA5_BRANA</name>
<keyword evidence="1" id="KW-0732">Signal</keyword>
<evidence type="ECO:0000256" key="1">
    <source>
        <dbReference type="SAM" id="SignalP"/>
    </source>
</evidence>
<dbReference type="EMBL" id="HG994370">
    <property type="protein sequence ID" value="CAF2064575.1"/>
    <property type="molecule type" value="Genomic_DNA"/>
</dbReference>
<gene>
    <name evidence="2" type="ORF">DARMORV10_C06P47510.1</name>
</gene>
<proteinExistence type="predicted"/>
<accession>A0A816QRA5</accession>
<feature type="chain" id="PRO_5032368020" evidence="1">
    <location>
        <begin position="29"/>
        <end position="57"/>
    </location>
</feature>
<dbReference type="Proteomes" id="UP001295469">
    <property type="component" value="Chromosome C06"/>
</dbReference>
<feature type="signal peptide" evidence="1">
    <location>
        <begin position="1"/>
        <end position="28"/>
    </location>
</feature>